<dbReference type="OrthoDB" id="447743at2759"/>
<dbReference type="AlphaFoldDB" id="A0A8B6GWX3"/>
<evidence type="ECO:0000313" key="1">
    <source>
        <dbReference type="EMBL" id="VDI69743.1"/>
    </source>
</evidence>
<comment type="caution">
    <text evidence="1">The sequence shown here is derived from an EMBL/GenBank/DDBJ whole genome shotgun (WGS) entry which is preliminary data.</text>
</comment>
<proteinExistence type="predicted"/>
<sequence length="222" mass="26037">MERSVRCSEESQVCIITRTKWHPYKVYKKCPKIFKHLWRLLKVVWRKGKRPSCWQKAEGCFIPKEEKLEDITQFRTISLLNVEGKIFFSFMARRMTSYMTNINYVDTSVQKGGIPGFVGCIEHTSIISQLIQEAKVNKKDLTIIWPMPMISRSLMLYEITLTTVEKLERSINRHLRKWLGVPPSFTTVGLYSWTAKLQLPLTSLVEEFKVSKSRLVDDTERI</sequence>
<keyword evidence="2" id="KW-1185">Reference proteome</keyword>
<accession>A0A8B6GWX3</accession>
<name>A0A8B6GWX3_MYTGA</name>
<reference evidence="1" key="1">
    <citation type="submission" date="2018-11" db="EMBL/GenBank/DDBJ databases">
        <authorList>
            <person name="Alioto T."/>
            <person name="Alioto T."/>
        </authorList>
    </citation>
    <scope>NUCLEOTIDE SEQUENCE</scope>
</reference>
<organism evidence="1 2">
    <name type="scientific">Mytilus galloprovincialis</name>
    <name type="common">Mediterranean mussel</name>
    <dbReference type="NCBI Taxonomy" id="29158"/>
    <lineage>
        <taxon>Eukaryota</taxon>
        <taxon>Metazoa</taxon>
        <taxon>Spiralia</taxon>
        <taxon>Lophotrochozoa</taxon>
        <taxon>Mollusca</taxon>
        <taxon>Bivalvia</taxon>
        <taxon>Autobranchia</taxon>
        <taxon>Pteriomorphia</taxon>
        <taxon>Mytilida</taxon>
        <taxon>Mytiloidea</taxon>
        <taxon>Mytilidae</taxon>
        <taxon>Mytilinae</taxon>
        <taxon>Mytilus</taxon>
    </lineage>
</organism>
<dbReference type="PANTHER" id="PTHR19446">
    <property type="entry name" value="REVERSE TRANSCRIPTASES"/>
    <property type="match status" value="1"/>
</dbReference>
<gene>
    <name evidence="1" type="ORF">MGAL_10B040128</name>
</gene>
<dbReference type="EMBL" id="UYJE01009066">
    <property type="protein sequence ID" value="VDI69743.1"/>
    <property type="molecule type" value="Genomic_DNA"/>
</dbReference>
<dbReference type="Proteomes" id="UP000596742">
    <property type="component" value="Unassembled WGS sequence"/>
</dbReference>
<evidence type="ECO:0000313" key="2">
    <source>
        <dbReference type="Proteomes" id="UP000596742"/>
    </source>
</evidence>
<protein>
    <submittedName>
        <fullName evidence="1">Uncharacterized protein</fullName>
    </submittedName>
</protein>